<name>A0ABW0LCD0_9BACI</name>
<dbReference type="Proteomes" id="UP001596147">
    <property type="component" value="Unassembled WGS sequence"/>
</dbReference>
<dbReference type="EMBL" id="JBHSMC010000001">
    <property type="protein sequence ID" value="MFC5463535.1"/>
    <property type="molecule type" value="Genomic_DNA"/>
</dbReference>
<gene>
    <name evidence="1" type="ORF">ACFPM4_02075</name>
</gene>
<keyword evidence="2" id="KW-1185">Reference proteome</keyword>
<comment type="caution">
    <text evidence="1">The sequence shown here is derived from an EMBL/GenBank/DDBJ whole genome shotgun (WGS) entry which is preliminary data.</text>
</comment>
<dbReference type="RefSeq" id="WP_382347138.1">
    <property type="nucleotide sequence ID" value="NZ_JBHSMC010000001.1"/>
</dbReference>
<protein>
    <submittedName>
        <fullName evidence="1">Uncharacterized protein</fullName>
    </submittedName>
</protein>
<accession>A0ABW0LCD0</accession>
<evidence type="ECO:0000313" key="2">
    <source>
        <dbReference type="Proteomes" id="UP001596147"/>
    </source>
</evidence>
<organism evidence="1 2">
    <name type="scientific">Lederbergia graminis</name>
    <dbReference type="NCBI Taxonomy" id="735518"/>
    <lineage>
        <taxon>Bacteria</taxon>
        <taxon>Bacillati</taxon>
        <taxon>Bacillota</taxon>
        <taxon>Bacilli</taxon>
        <taxon>Bacillales</taxon>
        <taxon>Bacillaceae</taxon>
        <taxon>Lederbergia</taxon>
    </lineage>
</organism>
<evidence type="ECO:0000313" key="1">
    <source>
        <dbReference type="EMBL" id="MFC5463535.1"/>
    </source>
</evidence>
<reference evidence="2" key="1">
    <citation type="journal article" date="2019" name="Int. J. Syst. Evol. Microbiol.">
        <title>The Global Catalogue of Microorganisms (GCM) 10K type strain sequencing project: providing services to taxonomists for standard genome sequencing and annotation.</title>
        <authorList>
            <consortium name="The Broad Institute Genomics Platform"/>
            <consortium name="The Broad Institute Genome Sequencing Center for Infectious Disease"/>
            <person name="Wu L."/>
            <person name="Ma J."/>
        </authorList>
    </citation>
    <scope>NUCLEOTIDE SEQUENCE [LARGE SCALE GENOMIC DNA]</scope>
    <source>
        <strain evidence="2">CGMCC 1.12237</strain>
    </source>
</reference>
<proteinExistence type="predicted"/>
<sequence length="413" mass="47145">MKKIKRHLPILTLIASIILLTVLLSKVHAAKSNANFIWKDVKGERSVLNGISISGELADAYHRTKFIVENGKVNYKTDVLDIPQTMYQQQSEKEFTFHRAGQITNNFEVELKDYSKTPSSSYARIITDIEYNLSKSLYGVSFVNTHHYGLTTISDKVFYTAPTSSNAGGVNGIYELKFTEYYINTIQEKYNPRTLTTFELNKVNDQTGIQVLGLEAVGNKLALILIKNHKLTIRVFDSETGTQLGETNLKDDFFIGDQENPEAKEVHRSNYDSFSYNDLLILSFPSLGSTENDSKKTIISIDFTDEVKIIGINKGRFTNSTSRDSDNIEEMYYKNNKLYIVNTAVDRAKENDVNRAVLLPKYIKVYVYDENGLIYEGRLETDIHDDYLRFTNEKGSIGINNDEFRNFMNVSIY</sequence>